<accession>G1WHA3</accession>
<proteinExistence type="predicted"/>
<reference evidence="1 2" key="1">
    <citation type="submission" date="2011-06" db="EMBL/GenBank/DDBJ databases">
        <title>The Genome Sequence of Collinsella tanakaei YIT 12063.</title>
        <authorList>
            <consortium name="The Broad Institute Genome Sequencing Platform"/>
            <person name="Earl A."/>
            <person name="Ward D."/>
            <person name="Feldgarden M."/>
            <person name="Gevers D."/>
            <person name="Morotomi M."/>
            <person name="Young S.K."/>
            <person name="Zeng Q."/>
            <person name="Gargeya S."/>
            <person name="Fitzgerald M."/>
            <person name="Haas B."/>
            <person name="Abouelleil A."/>
            <person name="Alvarado L."/>
            <person name="Arachchi H.M."/>
            <person name="Berlin A."/>
            <person name="Brown A."/>
            <person name="Chapman S.B."/>
            <person name="Chen Z."/>
            <person name="Dunbar C."/>
            <person name="Freedman E."/>
            <person name="Gearin G."/>
            <person name="Gellesch M."/>
            <person name="Goldberg J."/>
            <person name="Griggs A."/>
            <person name="Gujja S."/>
            <person name="Heiman D."/>
            <person name="Howarth C."/>
            <person name="Larson L."/>
            <person name="Lui A."/>
            <person name="MacDonald P.J.P."/>
            <person name="Mehta T."/>
            <person name="Montmayeur A."/>
            <person name="Murphy C."/>
            <person name="Neiman D."/>
            <person name="Pearson M."/>
            <person name="Priest M."/>
            <person name="Roberts A."/>
            <person name="Saif S."/>
            <person name="Shea T."/>
            <person name="Shenoy N."/>
            <person name="Sisk P."/>
            <person name="Stolte C."/>
            <person name="Sykes S."/>
            <person name="Wortman J."/>
            <person name="Nusbaum C."/>
            <person name="Birren B."/>
        </authorList>
    </citation>
    <scope>NUCLEOTIDE SEQUENCE [LARGE SCALE GENOMIC DNA]</scope>
    <source>
        <strain evidence="1 2">YIT 12063</strain>
    </source>
</reference>
<dbReference type="EMBL" id="ADLS01000009">
    <property type="protein sequence ID" value="EGX67122.1"/>
    <property type="molecule type" value="Genomic_DNA"/>
</dbReference>
<keyword evidence="2" id="KW-1185">Reference proteome</keyword>
<organism evidence="1 2">
    <name type="scientific">Collinsella tanakaei YIT 12063</name>
    <dbReference type="NCBI Taxonomy" id="742742"/>
    <lineage>
        <taxon>Bacteria</taxon>
        <taxon>Bacillati</taxon>
        <taxon>Actinomycetota</taxon>
        <taxon>Coriobacteriia</taxon>
        <taxon>Coriobacteriales</taxon>
        <taxon>Coriobacteriaceae</taxon>
        <taxon>Collinsella</taxon>
    </lineage>
</organism>
<dbReference type="Proteomes" id="UP000004830">
    <property type="component" value="Unassembled WGS sequence"/>
</dbReference>
<comment type="caution">
    <text evidence="1">The sequence shown here is derived from an EMBL/GenBank/DDBJ whole genome shotgun (WGS) entry which is preliminary data.</text>
</comment>
<dbReference type="HOGENOM" id="CLU_1313657_0_0_11"/>
<name>G1WHA3_9ACTN</name>
<dbReference type="AlphaFoldDB" id="G1WHA3"/>
<evidence type="ECO:0000313" key="2">
    <source>
        <dbReference type="Proteomes" id="UP000004830"/>
    </source>
</evidence>
<protein>
    <recommendedName>
        <fullName evidence="3">HTH cro/C1-type domain-containing protein</fullName>
    </recommendedName>
</protein>
<dbReference type="eggNOG" id="COG1672">
    <property type="taxonomic scope" value="Bacteria"/>
</dbReference>
<gene>
    <name evidence="1" type="ORF">HMPREF9452_00824</name>
</gene>
<evidence type="ECO:0008006" key="3">
    <source>
        <dbReference type="Google" id="ProtNLM"/>
    </source>
</evidence>
<dbReference type="PATRIC" id="fig|742742.3.peg.798"/>
<dbReference type="STRING" id="742742.HMPREF9452_00824"/>
<sequence>MVPPVMTGRTRPVREGYSVALVMAGLPSDVADLIAGERVTSLSRARQQYIGRIEDGEVKLALRRTVEAVGKTIEREALELSAASIGGFAYMLQLVGYFMWEEAWTSQVITAEDARRGIAEAREDFRRGVLEATVREMSEKDLAFALAMLDDSDGSRLVDIAARMDVTNGYASTYKRRLLKQGVARERPGGRLDFDTSLLREYLDEFYTE</sequence>
<evidence type="ECO:0000313" key="1">
    <source>
        <dbReference type="EMBL" id="EGX67122.1"/>
    </source>
</evidence>